<dbReference type="SUPFAM" id="SSF57667">
    <property type="entry name" value="beta-beta-alpha zinc fingers"/>
    <property type="match status" value="1"/>
</dbReference>
<evidence type="ECO:0000259" key="6">
    <source>
        <dbReference type="PROSITE" id="PS50157"/>
    </source>
</evidence>
<dbReference type="Proteomes" id="UP000275846">
    <property type="component" value="Unassembled WGS sequence"/>
</dbReference>
<evidence type="ECO:0000313" key="7">
    <source>
        <dbReference type="EMBL" id="VDL96574.1"/>
    </source>
</evidence>
<gene>
    <name evidence="7" type="ORF">SSLN_LOCUS10189</name>
</gene>
<keyword evidence="8" id="KW-1185">Reference proteome</keyword>
<dbReference type="SMART" id="SM00355">
    <property type="entry name" value="ZnF_C2H2"/>
    <property type="match status" value="4"/>
</dbReference>
<feature type="domain" description="C2H2-type" evidence="6">
    <location>
        <begin position="230"/>
        <end position="257"/>
    </location>
</feature>
<keyword evidence="3 5" id="KW-0863">Zinc-finger</keyword>
<dbReference type="PROSITE" id="PS00028">
    <property type="entry name" value="ZINC_FINGER_C2H2_1"/>
    <property type="match status" value="3"/>
</dbReference>
<keyword evidence="1" id="KW-0479">Metal-binding</keyword>
<dbReference type="GO" id="GO:0008270">
    <property type="term" value="F:zinc ion binding"/>
    <property type="evidence" value="ECO:0007669"/>
    <property type="project" value="UniProtKB-KW"/>
</dbReference>
<dbReference type="Gene3D" id="3.30.160.60">
    <property type="entry name" value="Classic Zinc Finger"/>
    <property type="match status" value="2"/>
</dbReference>
<organism evidence="9">
    <name type="scientific">Schistocephalus solidus</name>
    <name type="common">Tapeworm</name>
    <dbReference type="NCBI Taxonomy" id="70667"/>
    <lineage>
        <taxon>Eukaryota</taxon>
        <taxon>Metazoa</taxon>
        <taxon>Spiralia</taxon>
        <taxon>Lophotrochozoa</taxon>
        <taxon>Platyhelminthes</taxon>
        <taxon>Cestoda</taxon>
        <taxon>Eucestoda</taxon>
        <taxon>Diphyllobothriidea</taxon>
        <taxon>Diphyllobothriidae</taxon>
        <taxon>Schistocephalus</taxon>
    </lineage>
</organism>
<dbReference type="STRING" id="70667.A0A183T141"/>
<proteinExistence type="predicted"/>
<evidence type="ECO:0000313" key="9">
    <source>
        <dbReference type="WBParaSite" id="SSLN_0001058701-mRNA-1"/>
    </source>
</evidence>
<dbReference type="GO" id="GO:0000977">
    <property type="term" value="F:RNA polymerase II transcription regulatory region sequence-specific DNA binding"/>
    <property type="evidence" value="ECO:0007669"/>
    <property type="project" value="TreeGrafter"/>
</dbReference>
<dbReference type="AlphaFoldDB" id="A0A183T141"/>
<protein>
    <submittedName>
        <fullName evidence="9">C2H2-type domain-containing protein</fullName>
    </submittedName>
</protein>
<dbReference type="OrthoDB" id="6300471at2759"/>
<evidence type="ECO:0000256" key="4">
    <source>
        <dbReference type="ARBA" id="ARBA00022833"/>
    </source>
</evidence>
<dbReference type="InterPro" id="IPR013087">
    <property type="entry name" value="Znf_C2H2_type"/>
</dbReference>
<dbReference type="Pfam" id="PF00096">
    <property type="entry name" value="zf-C2H2"/>
    <property type="match status" value="1"/>
</dbReference>
<dbReference type="GO" id="GO:0000981">
    <property type="term" value="F:DNA-binding transcription factor activity, RNA polymerase II-specific"/>
    <property type="evidence" value="ECO:0007669"/>
    <property type="project" value="TreeGrafter"/>
</dbReference>
<accession>A0A183T141</accession>
<feature type="domain" description="C2H2-type" evidence="6">
    <location>
        <begin position="272"/>
        <end position="294"/>
    </location>
</feature>
<evidence type="ECO:0000313" key="8">
    <source>
        <dbReference type="Proteomes" id="UP000275846"/>
    </source>
</evidence>
<evidence type="ECO:0000256" key="3">
    <source>
        <dbReference type="ARBA" id="ARBA00022771"/>
    </source>
</evidence>
<name>A0A183T141_SCHSO</name>
<dbReference type="EMBL" id="UYSU01035711">
    <property type="protein sequence ID" value="VDL96574.1"/>
    <property type="molecule type" value="Genomic_DNA"/>
</dbReference>
<evidence type="ECO:0000256" key="2">
    <source>
        <dbReference type="ARBA" id="ARBA00022737"/>
    </source>
</evidence>
<keyword evidence="4" id="KW-0862">Zinc</keyword>
<feature type="domain" description="C2H2-type" evidence="6">
    <location>
        <begin position="336"/>
        <end position="363"/>
    </location>
</feature>
<dbReference type="PROSITE" id="PS50157">
    <property type="entry name" value="ZINC_FINGER_C2H2_2"/>
    <property type="match status" value="3"/>
</dbReference>
<sequence>MTVTQMRTFKPPPQVKVGKRTGITVRLARPASSHSFWPSSSDSVFSRTQNCSCGLHSPAPGLELPDRLGETTIRAGQLSDVGVDALADSPTYPSSRATARPGPHNAYQDSLNQGIWRSHRRLTPNPLDSSASRRSVKTGLAIYEANRIAVAKAKRAARKSPAPRTNIVDAQALPTCTHCQRIFHAPTLIPGINSITPTIIETTSLYSSPVTRTTTFAFTSTTISDGDSLLTCPHCNRTFISRIGLVVHLRIHRTQTGEPVSGAPTHGRDRRLHCLHCPRAFTHRMGLFGHMRIHDSGIHRIADNTDTSCTPSTPAILTAAATPTTMNAIPPASTDFSCLHCTRNFKSRIGLLGHLRIHRTEADEPVPGAPTYSRRARLHCPYCSRTLTHRMGLLGHMCLRNNLREQASSLSTEKRGGSYDGRSIDSLGCGEKFLLFVAFRIPLDLLGLVDHSGVLYLPHPLLY</sequence>
<reference evidence="9" key="1">
    <citation type="submission" date="2016-06" db="UniProtKB">
        <authorList>
            <consortium name="WormBaseParasite"/>
        </authorList>
    </citation>
    <scope>IDENTIFICATION</scope>
</reference>
<evidence type="ECO:0000256" key="5">
    <source>
        <dbReference type="PROSITE-ProRule" id="PRU00042"/>
    </source>
</evidence>
<dbReference type="PANTHER" id="PTHR24409">
    <property type="entry name" value="ZINC FINGER PROTEIN 142"/>
    <property type="match status" value="1"/>
</dbReference>
<dbReference type="PANTHER" id="PTHR24409:SF295">
    <property type="entry name" value="AZ2-RELATED"/>
    <property type="match status" value="1"/>
</dbReference>
<reference evidence="7 8" key="2">
    <citation type="submission" date="2018-11" db="EMBL/GenBank/DDBJ databases">
        <authorList>
            <consortium name="Pathogen Informatics"/>
        </authorList>
    </citation>
    <scope>NUCLEOTIDE SEQUENCE [LARGE SCALE GENOMIC DNA]</scope>
    <source>
        <strain evidence="7 8">NST_G2</strain>
    </source>
</reference>
<evidence type="ECO:0000256" key="1">
    <source>
        <dbReference type="ARBA" id="ARBA00022723"/>
    </source>
</evidence>
<keyword evidence="2" id="KW-0677">Repeat</keyword>
<dbReference type="GO" id="GO:0005634">
    <property type="term" value="C:nucleus"/>
    <property type="evidence" value="ECO:0007669"/>
    <property type="project" value="TreeGrafter"/>
</dbReference>
<dbReference type="WBParaSite" id="SSLN_0001058701-mRNA-1">
    <property type="protein sequence ID" value="SSLN_0001058701-mRNA-1"/>
    <property type="gene ID" value="SSLN_0001058701"/>
</dbReference>
<dbReference type="InterPro" id="IPR036236">
    <property type="entry name" value="Znf_C2H2_sf"/>
</dbReference>